<accession>A0A1I0FLB0</accession>
<dbReference type="SUPFAM" id="SSF55729">
    <property type="entry name" value="Acyl-CoA N-acyltransferases (Nat)"/>
    <property type="match status" value="2"/>
</dbReference>
<dbReference type="PIRSF" id="PIRSF018688">
    <property type="entry name" value="UCP018688"/>
    <property type="match status" value="1"/>
</dbReference>
<feature type="domain" description="Phosphatidylglycerol lysyltransferase C-terminal" evidence="1">
    <location>
        <begin position="21"/>
        <end position="292"/>
    </location>
</feature>
<organism evidence="2 3">
    <name type="scientific">[Clostridium] polysaccharolyticum</name>
    <dbReference type="NCBI Taxonomy" id="29364"/>
    <lineage>
        <taxon>Bacteria</taxon>
        <taxon>Bacillati</taxon>
        <taxon>Bacillota</taxon>
        <taxon>Clostridia</taxon>
        <taxon>Lachnospirales</taxon>
        <taxon>Lachnospiraceae</taxon>
    </lineage>
</organism>
<reference evidence="2 3" key="1">
    <citation type="submission" date="2016-10" db="EMBL/GenBank/DDBJ databases">
        <authorList>
            <person name="de Groot N.N."/>
        </authorList>
    </citation>
    <scope>NUCLEOTIDE SEQUENCE [LARGE SCALE GENOMIC DNA]</scope>
    <source>
        <strain evidence="2 3">DSM 1801</strain>
    </source>
</reference>
<dbReference type="InterPro" id="IPR016181">
    <property type="entry name" value="Acyl_CoA_acyltransferase"/>
</dbReference>
<gene>
    <name evidence="2" type="ORF">SAMN04487772_13310</name>
</gene>
<evidence type="ECO:0000313" key="2">
    <source>
        <dbReference type="EMBL" id="SET58859.1"/>
    </source>
</evidence>
<name>A0A1I0FLB0_9FIRM</name>
<dbReference type="Pfam" id="PF09924">
    <property type="entry name" value="LPG_synthase_C"/>
    <property type="match status" value="1"/>
</dbReference>
<dbReference type="InterPro" id="IPR016732">
    <property type="entry name" value="UCP018688"/>
</dbReference>
<evidence type="ECO:0000313" key="3">
    <source>
        <dbReference type="Proteomes" id="UP000199800"/>
    </source>
</evidence>
<dbReference type="EMBL" id="FOHN01000033">
    <property type="protein sequence ID" value="SET58859.1"/>
    <property type="molecule type" value="Genomic_DNA"/>
</dbReference>
<dbReference type="InterPro" id="IPR024320">
    <property type="entry name" value="LPG_synthase_C"/>
</dbReference>
<proteinExistence type="predicted"/>
<protein>
    <recommendedName>
        <fullName evidence="1">Phosphatidylglycerol lysyltransferase C-terminal domain-containing protein</fullName>
    </recommendedName>
</protein>
<dbReference type="Proteomes" id="UP000199800">
    <property type="component" value="Unassembled WGS sequence"/>
</dbReference>
<dbReference type="RefSeq" id="WP_092478879.1">
    <property type="nucleotide sequence ID" value="NZ_FOHN01000033.1"/>
</dbReference>
<keyword evidence="3" id="KW-1185">Reference proteome</keyword>
<dbReference type="STRING" id="29364.SAMN04487772_13310"/>
<evidence type="ECO:0000259" key="1">
    <source>
        <dbReference type="Pfam" id="PF09924"/>
    </source>
</evidence>
<dbReference type="Gene3D" id="3.40.630.30">
    <property type="match status" value="1"/>
</dbReference>
<dbReference type="OrthoDB" id="9765580at2"/>
<dbReference type="PANTHER" id="PTHR41373">
    <property type="entry name" value="DUF2156 DOMAIN-CONTAINING PROTEIN"/>
    <property type="match status" value="1"/>
</dbReference>
<dbReference type="PANTHER" id="PTHR41373:SF1">
    <property type="entry name" value="PHOSPHATIDYLGLYCEROL LYSYLTRANSFERASE C-TERMINAL DOMAIN-CONTAINING PROTEIN"/>
    <property type="match status" value="1"/>
</dbReference>
<dbReference type="AlphaFoldDB" id="A0A1I0FLB0"/>
<sequence>MLDFKEIELKDKDWIEQSFRESDLQGCEYVFTSVYIWRKIYRTKVARKNGMCFFQSGADGHYRYALPTGNGDLKEAIQLIMDEAKERGVKFVMRGVMEHQIPQLEEWFPGMFTFDLRRDESDYIYTVKKLSTLAGKKLHGKRNHIHRFQDTDDWEYQPISQSNIADCVEMNREWVARYVEEGDDSLKEESEAVMEAFSHFQELGLEGGMLKRDGKVVAYTIAEPLNSNTYVIHIEKAFYDVQGAYPMINQQFVLHNCQEYEYVNREEDAGDEGLRRAKLSYYPDILLDKYNVTLKEEE</sequence>